<gene>
    <name evidence="2" type="ORF">O181_131832</name>
</gene>
<evidence type="ECO:0000313" key="2">
    <source>
        <dbReference type="EMBL" id="MBW0592117.1"/>
    </source>
</evidence>
<dbReference type="AlphaFoldDB" id="A0A9Q3QDJ6"/>
<comment type="caution">
    <text evidence="2">The sequence shown here is derived from an EMBL/GenBank/DDBJ whole genome shotgun (WGS) entry which is preliminary data.</text>
</comment>
<reference evidence="2" key="1">
    <citation type="submission" date="2021-03" db="EMBL/GenBank/DDBJ databases">
        <title>Draft genome sequence of rust myrtle Austropuccinia psidii MF-1, a brazilian biotype.</title>
        <authorList>
            <person name="Quecine M.C."/>
            <person name="Pachon D.M.R."/>
            <person name="Bonatelli M.L."/>
            <person name="Correr F.H."/>
            <person name="Franceschini L.M."/>
            <person name="Leite T.F."/>
            <person name="Margarido G.R.A."/>
            <person name="Almeida C.A."/>
            <person name="Ferrarezi J.A."/>
            <person name="Labate C.A."/>
        </authorList>
    </citation>
    <scope>NUCLEOTIDE SEQUENCE</scope>
    <source>
        <strain evidence="2">MF-1</strain>
    </source>
</reference>
<name>A0A9Q3QDJ6_9BASI</name>
<protein>
    <submittedName>
        <fullName evidence="2">Uncharacterized protein</fullName>
    </submittedName>
</protein>
<proteinExistence type="predicted"/>
<feature type="region of interest" description="Disordered" evidence="1">
    <location>
        <begin position="33"/>
        <end position="52"/>
    </location>
</feature>
<organism evidence="2 3">
    <name type="scientific">Austropuccinia psidii MF-1</name>
    <dbReference type="NCBI Taxonomy" id="1389203"/>
    <lineage>
        <taxon>Eukaryota</taxon>
        <taxon>Fungi</taxon>
        <taxon>Dikarya</taxon>
        <taxon>Basidiomycota</taxon>
        <taxon>Pucciniomycotina</taxon>
        <taxon>Pucciniomycetes</taxon>
        <taxon>Pucciniales</taxon>
        <taxon>Sphaerophragmiaceae</taxon>
        <taxon>Austropuccinia</taxon>
    </lineage>
</organism>
<sequence>MFNEEKFPSLPSQNQSTEEFFKTFPNLTPMTIEETSNNSGHQENHSNIESISNYEDEDVFVDALEQQPQRIRVIGPRHPTLISSEINSDNILPFTQRQPRVNLTNLTNHTPKNYSKAMSSSNKESWKLAIHKELVNIDNLNVWTL</sequence>
<accession>A0A9Q3QDJ6</accession>
<evidence type="ECO:0000256" key="1">
    <source>
        <dbReference type="SAM" id="MobiDB-lite"/>
    </source>
</evidence>
<evidence type="ECO:0000313" key="3">
    <source>
        <dbReference type="Proteomes" id="UP000765509"/>
    </source>
</evidence>
<keyword evidence="3" id="KW-1185">Reference proteome</keyword>
<dbReference type="EMBL" id="AVOT02146729">
    <property type="protein sequence ID" value="MBW0592117.1"/>
    <property type="molecule type" value="Genomic_DNA"/>
</dbReference>
<dbReference type="Proteomes" id="UP000765509">
    <property type="component" value="Unassembled WGS sequence"/>
</dbReference>